<dbReference type="Proteomes" id="UP001162483">
    <property type="component" value="Unassembled WGS sequence"/>
</dbReference>
<dbReference type="EMBL" id="CATNWA010013946">
    <property type="protein sequence ID" value="CAI9566016.1"/>
    <property type="molecule type" value="Genomic_DNA"/>
</dbReference>
<name>A0ABN9D2W8_9NEOB</name>
<accession>A0ABN9D2W8</accession>
<comment type="caution">
    <text evidence="1">The sequence shown here is derived from an EMBL/GenBank/DDBJ whole genome shotgun (WGS) entry which is preliminary data.</text>
</comment>
<evidence type="ECO:0000313" key="2">
    <source>
        <dbReference type="Proteomes" id="UP001162483"/>
    </source>
</evidence>
<evidence type="ECO:0000313" key="1">
    <source>
        <dbReference type="EMBL" id="CAI9566016.1"/>
    </source>
</evidence>
<proteinExistence type="predicted"/>
<gene>
    <name evidence="1" type="ORF">SPARVUS_LOCUS6266655</name>
</gene>
<sequence>MPVPISATMPHISAYQCTSMPQISAHLSCPSVSPISASQCHLSMPISATYQCRISV</sequence>
<keyword evidence="2" id="KW-1185">Reference proteome</keyword>
<organism evidence="1 2">
    <name type="scientific">Staurois parvus</name>
    <dbReference type="NCBI Taxonomy" id="386267"/>
    <lineage>
        <taxon>Eukaryota</taxon>
        <taxon>Metazoa</taxon>
        <taxon>Chordata</taxon>
        <taxon>Craniata</taxon>
        <taxon>Vertebrata</taxon>
        <taxon>Euteleostomi</taxon>
        <taxon>Amphibia</taxon>
        <taxon>Batrachia</taxon>
        <taxon>Anura</taxon>
        <taxon>Neobatrachia</taxon>
        <taxon>Ranoidea</taxon>
        <taxon>Ranidae</taxon>
        <taxon>Staurois</taxon>
    </lineage>
</organism>
<reference evidence="1" key="1">
    <citation type="submission" date="2023-05" db="EMBL/GenBank/DDBJ databases">
        <authorList>
            <person name="Stuckert A."/>
        </authorList>
    </citation>
    <scope>NUCLEOTIDE SEQUENCE</scope>
</reference>
<feature type="non-terminal residue" evidence="1">
    <location>
        <position position="56"/>
    </location>
</feature>
<protein>
    <submittedName>
        <fullName evidence="1">Uncharacterized protein</fullName>
    </submittedName>
</protein>